<dbReference type="InterPro" id="IPR036390">
    <property type="entry name" value="WH_DNA-bd_sf"/>
</dbReference>
<dbReference type="Gene3D" id="3.30.70.920">
    <property type="match status" value="1"/>
</dbReference>
<dbReference type="RefSeq" id="WP_141162455.1">
    <property type="nucleotide sequence ID" value="NZ_VHQG01000001.1"/>
</dbReference>
<keyword evidence="2" id="KW-0238">DNA-binding</keyword>
<dbReference type="Gene3D" id="1.10.10.10">
    <property type="entry name" value="Winged helix-like DNA-binding domain superfamily/Winged helix DNA-binding domain"/>
    <property type="match status" value="1"/>
</dbReference>
<dbReference type="EMBL" id="VHQG01000001">
    <property type="protein sequence ID" value="TPW77930.1"/>
    <property type="molecule type" value="Genomic_DNA"/>
</dbReference>
<dbReference type="InterPro" id="IPR036388">
    <property type="entry name" value="WH-like_DNA-bd_sf"/>
</dbReference>
<evidence type="ECO:0000256" key="1">
    <source>
        <dbReference type="ARBA" id="ARBA00023015"/>
    </source>
</evidence>
<dbReference type="AlphaFoldDB" id="A0A506Y8W1"/>
<dbReference type="InterPro" id="IPR019888">
    <property type="entry name" value="Tscrpt_reg_AsnC-like"/>
</dbReference>
<keyword evidence="1" id="KW-0805">Transcription regulation</keyword>
<dbReference type="PRINTS" id="PR00033">
    <property type="entry name" value="HTHASNC"/>
</dbReference>
<dbReference type="GO" id="GO:0043565">
    <property type="term" value="F:sequence-specific DNA binding"/>
    <property type="evidence" value="ECO:0007669"/>
    <property type="project" value="InterPro"/>
</dbReference>
<dbReference type="SMART" id="SM00344">
    <property type="entry name" value="HTH_ASNC"/>
    <property type="match status" value="1"/>
</dbReference>
<name>A0A506Y8W1_9MICO</name>
<evidence type="ECO:0000259" key="4">
    <source>
        <dbReference type="PROSITE" id="PS50956"/>
    </source>
</evidence>
<sequence length="169" mass="18620">MELDAIDVIDRKIIDQLRIDGRRSFGEIGRYVGLSEGSVRARYKRLLSLGVVQVVGMPDPTKMGWVGAHLSIRVRGATADSVARALAAFPEVKYVGTCIGSFDLIADVRFESNEDLGRFLTETVRRVQGIDAIETATLMETLKDEYVWAGFRDPVNRPTRPHPGSVTGA</sequence>
<feature type="domain" description="HTH asnC-type" evidence="4">
    <location>
        <begin position="6"/>
        <end position="66"/>
    </location>
</feature>
<dbReference type="InterPro" id="IPR019887">
    <property type="entry name" value="Tscrpt_reg_AsnC/Lrp_C"/>
</dbReference>
<evidence type="ECO:0000313" key="5">
    <source>
        <dbReference type="EMBL" id="TPW77930.1"/>
    </source>
</evidence>
<evidence type="ECO:0000313" key="6">
    <source>
        <dbReference type="Proteomes" id="UP000316252"/>
    </source>
</evidence>
<dbReference type="Proteomes" id="UP000316252">
    <property type="component" value="Unassembled WGS sequence"/>
</dbReference>
<keyword evidence="6" id="KW-1185">Reference proteome</keyword>
<evidence type="ECO:0000256" key="3">
    <source>
        <dbReference type="ARBA" id="ARBA00023163"/>
    </source>
</evidence>
<keyword evidence="3" id="KW-0804">Transcription</keyword>
<proteinExistence type="predicted"/>
<dbReference type="PANTHER" id="PTHR30154:SF34">
    <property type="entry name" value="TRANSCRIPTIONAL REGULATOR AZLB"/>
    <property type="match status" value="1"/>
</dbReference>
<accession>A0A506Y8W1</accession>
<dbReference type="Pfam" id="PF13404">
    <property type="entry name" value="HTH_AsnC-type"/>
    <property type="match status" value="1"/>
</dbReference>
<dbReference type="InterPro" id="IPR000485">
    <property type="entry name" value="AsnC-type_HTH_dom"/>
</dbReference>
<dbReference type="GO" id="GO:0043200">
    <property type="term" value="P:response to amino acid"/>
    <property type="evidence" value="ECO:0007669"/>
    <property type="project" value="TreeGrafter"/>
</dbReference>
<dbReference type="PROSITE" id="PS50956">
    <property type="entry name" value="HTH_ASNC_2"/>
    <property type="match status" value="1"/>
</dbReference>
<protein>
    <submittedName>
        <fullName evidence="5">Lrp/AsnC family transcriptional regulator</fullName>
    </submittedName>
</protein>
<comment type="caution">
    <text evidence="5">The sequence shown here is derived from an EMBL/GenBank/DDBJ whole genome shotgun (WGS) entry which is preliminary data.</text>
</comment>
<dbReference type="PANTHER" id="PTHR30154">
    <property type="entry name" value="LEUCINE-RESPONSIVE REGULATORY PROTEIN"/>
    <property type="match status" value="1"/>
</dbReference>
<dbReference type="GO" id="GO:0005829">
    <property type="term" value="C:cytosol"/>
    <property type="evidence" value="ECO:0007669"/>
    <property type="project" value="TreeGrafter"/>
</dbReference>
<dbReference type="SUPFAM" id="SSF54909">
    <property type="entry name" value="Dimeric alpha+beta barrel"/>
    <property type="match status" value="1"/>
</dbReference>
<dbReference type="SUPFAM" id="SSF46785">
    <property type="entry name" value="Winged helix' DNA-binding domain"/>
    <property type="match status" value="1"/>
</dbReference>
<gene>
    <name evidence="5" type="ORF">FJ657_04625</name>
</gene>
<evidence type="ECO:0000256" key="2">
    <source>
        <dbReference type="ARBA" id="ARBA00023125"/>
    </source>
</evidence>
<organism evidence="5 6">
    <name type="scientific">Schumannella soli</name>
    <dbReference type="NCBI Taxonomy" id="2590779"/>
    <lineage>
        <taxon>Bacteria</taxon>
        <taxon>Bacillati</taxon>
        <taxon>Actinomycetota</taxon>
        <taxon>Actinomycetes</taxon>
        <taxon>Micrococcales</taxon>
        <taxon>Microbacteriaceae</taxon>
        <taxon>Schumannella</taxon>
    </lineage>
</organism>
<dbReference type="OrthoDB" id="4379331at2"/>
<dbReference type="Pfam" id="PF01037">
    <property type="entry name" value="AsnC_trans_reg"/>
    <property type="match status" value="1"/>
</dbReference>
<dbReference type="InterPro" id="IPR011008">
    <property type="entry name" value="Dimeric_a/b-barrel"/>
</dbReference>
<reference evidence="5 6" key="1">
    <citation type="submission" date="2019-06" db="EMBL/GenBank/DDBJ databases">
        <authorList>
            <person name="Li F."/>
        </authorList>
    </citation>
    <scope>NUCLEOTIDE SEQUENCE [LARGE SCALE GENOMIC DNA]</scope>
    <source>
        <strain evidence="5 6">10F1D-1</strain>
    </source>
</reference>